<feature type="signal peptide" evidence="1">
    <location>
        <begin position="1"/>
        <end position="23"/>
    </location>
</feature>
<keyword evidence="1" id="KW-0732">Signal</keyword>
<feature type="chain" id="PRO_5020994093" evidence="1">
    <location>
        <begin position="24"/>
        <end position="596"/>
    </location>
</feature>
<evidence type="ECO:0000256" key="1">
    <source>
        <dbReference type="SAM" id="SignalP"/>
    </source>
</evidence>
<dbReference type="AlphaFoldDB" id="A0A4V1IW41"/>
<reference evidence="3" key="1">
    <citation type="journal article" date="2018" name="Nat. Microbiol.">
        <title>Leveraging single-cell genomics to expand the fungal tree of life.</title>
        <authorList>
            <person name="Ahrendt S.R."/>
            <person name="Quandt C.A."/>
            <person name="Ciobanu D."/>
            <person name="Clum A."/>
            <person name="Salamov A."/>
            <person name="Andreopoulos B."/>
            <person name="Cheng J.F."/>
            <person name="Woyke T."/>
            <person name="Pelin A."/>
            <person name="Henrissat B."/>
            <person name="Reynolds N.K."/>
            <person name="Benny G.L."/>
            <person name="Smith M.E."/>
            <person name="James T.Y."/>
            <person name="Grigoriev I.V."/>
        </authorList>
    </citation>
    <scope>NUCLEOTIDE SEQUENCE [LARGE SCALE GENOMIC DNA]</scope>
    <source>
        <strain evidence="3">RSA 1356</strain>
    </source>
</reference>
<dbReference type="CDD" id="cd00161">
    <property type="entry name" value="beta-trefoil_Ricin-like"/>
    <property type="match status" value="1"/>
</dbReference>
<dbReference type="Gene3D" id="2.80.10.50">
    <property type="match status" value="1"/>
</dbReference>
<dbReference type="InterPro" id="IPR035992">
    <property type="entry name" value="Ricin_B-like_lectins"/>
</dbReference>
<dbReference type="OrthoDB" id="5573791at2759"/>
<dbReference type="SUPFAM" id="SSF50370">
    <property type="entry name" value="Ricin B-like lectins"/>
    <property type="match status" value="1"/>
</dbReference>
<name>A0A4V1IW41_9FUNG</name>
<dbReference type="Proteomes" id="UP000271241">
    <property type="component" value="Unassembled WGS sequence"/>
</dbReference>
<proteinExistence type="predicted"/>
<protein>
    <submittedName>
        <fullName evidence="2">Uncharacterized protein</fullName>
    </submittedName>
</protein>
<evidence type="ECO:0000313" key="2">
    <source>
        <dbReference type="EMBL" id="RKP06239.1"/>
    </source>
</evidence>
<evidence type="ECO:0000313" key="3">
    <source>
        <dbReference type="Proteomes" id="UP000271241"/>
    </source>
</evidence>
<dbReference type="PROSITE" id="PS50231">
    <property type="entry name" value="RICIN_B_LECTIN"/>
    <property type="match status" value="1"/>
</dbReference>
<dbReference type="EMBL" id="KZ992924">
    <property type="protein sequence ID" value="RKP06239.1"/>
    <property type="molecule type" value="Genomic_DNA"/>
</dbReference>
<organism evidence="2 3">
    <name type="scientific">Thamnocephalis sphaerospora</name>
    <dbReference type="NCBI Taxonomy" id="78915"/>
    <lineage>
        <taxon>Eukaryota</taxon>
        <taxon>Fungi</taxon>
        <taxon>Fungi incertae sedis</taxon>
        <taxon>Zoopagomycota</taxon>
        <taxon>Zoopagomycotina</taxon>
        <taxon>Zoopagomycetes</taxon>
        <taxon>Zoopagales</taxon>
        <taxon>Sigmoideomycetaceae</taxon>
        <taxon>Thamnocephalis</taxon>
    </lineage>
</organism>
<accession>A0A4V1IW41</accession>
<sequence length="596" mass="66534">MMHFALVAVWLGLATVGVERVGATQPQRASHGHLPPLSQRLYNPPENDNELYKLRQWTQQATDTPWCATAKPITNQGEQVRTLREETCNVAEERQYFHRWMPIKEQKEMYMFRFNDGDLCLTSHASAPASAPTKEKYAKQKSHQKRDLIDSMMDAVGIDRHEQASKPAQEQAMAPVVSGAPSMPTSTPVAQLKSATSAAITPISGNAGRVMLSSCTGEDAQIFLAKPSNSTDAKGSYYQIKSLTSGTCLSGQNTNMTDVILSPCHDTDKSQLWLFDNIKETIAHTSDKMTVFEYAAAFQVPNIEKRLGMARDTPVDRLSDVESAAVARVSAQAQNVFEMIFRLCDYIRVYVQNVWSSHQSGAAFIGPLTRLFLTPTDRPRAWSTTWSVAQAVLSVLPLPFKLFTKGFDHLVKEAESRSKPRPPTPATEAAWDQFALEQSDVAADALYLGFMEMFRTARISQLNELLNDFANHKYLINARQFYHSYQINLAQQLLTAKQDDFWVNVCVANNPNLCNGKWGEEAQGKNLGRVYGTWYSSNIPDAAADFLRDTLGDEDNFYKGTGGWKLNRHMFTCPGGRCKARLLLRGGSAGTQFERI</sequence>
<gene>
    <name evidence="2" type="ORF">THASP1DRAFT_31940</name>
</gene>
<keyword evidence="3" id="KW-1185">Reference proteome</keyword>